<sequence>MHPAPSLAEAFPKANAPIERIPYDPCRGDQQPVISPRERPSSLSPIRKNSDTLSTAGITDFADDELAAAEEAGAGSFGAEASQSIFSVKDGAEIMQNRRASRRRTGPLSAQQREKAALIRKLGACIDCRRRRVACHPNHHNMSWEDAIRKYRSTSPPQHLASPPHQRSGSDTRRRKSSGESQRMDIDSVSTASKPTTPATPRPPSGDARIRTPLPSGPRLEKIISMPPLAAAPPSLPPVPRFSSFRSSLEKSVSSILVPGRAHRYAAAHVLLIRWEDNEDAMVNASVRELCDLLEDQYAYNCETVRIPSSKSEVYKDPSRWLSRRVDDFMERHDSWDCLKIVYYNGFSFVDHAQDMVLASSLDRATASKIRWSGIQHKLEDACSDTLVVMDAAYFPSSRIVRRKGVMEVLAASTTDDYFRFAERGSFTRLLIDRLRTPPSQHLSDKLSVAELYSKLLFSYSDLFQRRRGSDEQLAAARSSFIMPLHIQVASNPTTPSITLTRVDSLQLPPLSAPSYLPRTGFDHSADGGENSSGRRISLTFRLTDGGGDPDVERWRQWLMMMPEGVKSVMVDDSPPLKV</sequence>
<feature type="region of interest" description="Disordered" evidence="1">
    <location>
        <begin position="1"/>
        <end position="51"/>
    </location>
</feature>
<dbReference type="STRING" id="196109.A0A136J1T9"/>
<dbReference type="AlphaFoldDB" id="A0A136J1T9"/>
<accession>A0A136J1T9</accession>
<organism evidence="2 3">
    <name type="scientific">Microdochium bolleyi</name>
    <dbReference type="NCBI Taxonomy" id="196109"/>
    <lineage>
        <taxon>Eukaryota</taxon>
        <taxon>Fungi</taxon>
        <taxon>Dikarya</taxon>
        <taxon>Ascomycota</taxon>
        <taxon>Pezizomycotina</taxon>
        <taxon>Sordariomycetes</taxon>
        <taxon>Xylariomycetidae</taxon>
        <taxon>Xylariales</taxon>
        <taxon>Microdochiaceae</taxon>
        <taxon>Microdochium</taxon>
    </lineage>
</organism>
<gene>
    <name evidence="2" type="ORF">Micbo1qcDRAFT_63576</name>
</gene>
<dbReference type="InParanoid" id="A0A136J1T9"/>
<evidence type="ECO:0000313" key="3">
    <source>
        <dbReference type="Proteomes" id="UP000070501"/>
    </source>
</evidence>
<protein>
    <submittedName>
        <fullName evidence="2">Uncharacterized protein</fullName>
    </submittedName>
</protein>
<keyword evidence="3" id="KW-1185">Reference proteome</keyword>
<evidence type="ECO:0000256" key="1">
    <source>
        <dbReference type="SAM" id="MobiDB-lite"/>
    </source>
</evidence>
<proteinExistence type="predicted"/>
<reference evidence="3" key="1">
    <citation type="submission" date="2016-02" db="EMBL/GenBank/DDBJ databases">
        <title>Draft genome sequence of Microdochium bolleyi, a fungal endophyte of beachgrass.</title>
        <authorList>
            <consortium name="DOE Joint Genome Institute"/>
            <person name="David A.S."/>
            <person name="May G."/>
            <person name="Haridas S."/>
            <person name="Lim J."/>
            <person name="Wang M."/>
            <person name="Labutti K."/>
            <person name="Lipzen A."/>
            <person name="Barry K."/>
            <person name="Grigoriev I.V."/>
        </authorList>
    </citation>
    <scope>NUCLEOTIDE SEQUENCE [LARGE SCALE GENOMIC DNA]</scope>
    <source>
        <strain evidence="3">J235TASD1</strain>
    </source>
</reference>
<dbReference type="OrthoDB" id="3921198at2759"/>
<evidence type="ECO:0000313" key="2">
    <source>
        <dbReference type="EMBL" id="KXJ91210.1"/>
    </source>
</evidence>
<feature type="region of interest" description="Disordered" evidence="1">
    <location>
        <begin position="154"/>
        <end position="221"/>
    </location>
</feature>
<feature type="compositionally biased region" description="Low complexity" evidence="1">
    <location>
        <begin position="188"/>
        <end position="197"/>
    </location>
</feature>
<dbReference type="EMBL" id="KQ964250">
    <property type="protein sequence ID" value="KXJ91210.1"/>
    <property type="molecule type" value="Genomic_DNA"/>
</dbReference>
<dbReference type="Proteomes" id="UP000070501">
    <property type="component" value="Unassembled WGS sequence"/>
</dbReference>
<name>A0A136J1T9_9PEZI</name>